<gene>
    <name evidence="1" type="ORF">F8154_11505</name>
</gene>
<dbReference type="OrthoDB" id="1707934at2"/>
<dbReference type="Proteomes" id="UP000432715">
    <property type="component" value="Unassembled WGS sequence"/>
</dbReference>
<dbReference type="RefSeq" id="WP_151861764.1">
    <property type="nucleotide sequence ID" value="NZ_WBZC01000046.1"/>
</dbReference>
<name>A0A6I0F6D8_9FIRM</name>
<comment type="caution">
    <text evidence="1">The sequence shown here is derived from an EMBL/GenBank/DDBJ whole genome shotgun (WGS) entry which is preliminary data.</text>
</comment>
<accession>A0A6I0F6D8</accession>
<evidence type="ECO:0000313" key="1">
    <source>
        <dbReference type="EMBL" id="KAB3532766.1"/>
    </source>
</evidence>
<dbReference type="AlphaFoldDB" id="A0A6I0F6D8"/>
<sequence length="99" mass="11694">MSKQDELFDLMTKMYADLKDGQSKIQDDIFDIKGKLSEVDTRLEKVEMEFEKAEFKLEHKIEAKIDALFDGYIQNSEKLSRIEKEVTKHDEIILRKVKP</sequence>
<organism evidence="1 2">
    <name type="scientific">Alkaliphilus pronyensis</name>
    <dbReference type="NCBI Taxonomy" id="1482732"/>
    <lineage>
        <taxon>Bacteria</taxon>
        <taxon>Bacillati</taxon>
        <taxon>Bacillota</taxon>
        <taxon>Clostridia</taxon>
        <taxon>Peptostreptococcales</taxon>
        <taxon>Natronincolaceae</taxon>
        <taxon>Alkaliphilus</taxon>
    </lineage>
</organism>
<reference evidence="1 2" key="1">
    <citation type="submission" date="2019-10" db="EMBL/GenBank/DDBJ databases">
        <title>Alkaliphilus serpentinus sp. nov. and Alkaliphilus pronyensis sp. nov., two novel anaerobic alkaliphilic species isolated from the serpentinized-hosted hydrothermal field of the Prony Bay (New Caledonia).</title>
        <authorList>
            <person name="Postec A."/>
        </authorList>
    </citation>
    <scope>NUCLEOTIDE SEQUENCE [LARGE SCALE GENOMIC DNA]</scope>
    <source>
        <strain evidence="1 2">LacV</strain>
    </source>
</reference>
<protein>
    <submittedName>
        <fullName evidence="1">Uncharacterized protein</fullName>
    </submittedName>
</protein>
<keyword evidence="2" id="KW-1185">Reference proteome</keyword>
<evidence type="ECO:0000313" key="2">
    <source>
        <dbReference type="Proteomes" id="UP000432715"/>
    </source>
</evidence>
<proteinExistence type="predicted"/>
<dbReference type="EMBL" id="WBZC01000046">
    <property type="protein sequence ID" value="KAB3532766.1"/>
    <property type="molecule type" value="Genomic_DNA"/>
</dbReference>